<reference evidence="1" key="1">
    <citation type="submission" date="2020-05" db="EMBL/GenBank/DDBJ databases">
        <title>WGS assembly of Panicum virgatum.</title>
        <authorList>
            <person name="Lovell J.T."/>
            <person name="Jenkins J."/>
            <person name="Shu S."/>
            <person name="Juenger T.E."/>
            <person name="Schmutz J."/>
        </authorList>
    </citation>
    <scope>NUCLEOTIDE SEQUENCE</scope>
    <source>
        <strain evidence="1">AP13</strain>
    </source>
</reference>
<protein>
    <submittedName>
        <fullName evidence="1">Uncharacterized protein</fullName>
    </submittedName>
</protein>
<dbReference type="PANTHER" id="PTHR48127">
    <property type="entry name" value="GRF-TYPE DOMAIN-CONTAINING PROTEIN"/>
    <property type="match status" value="1"/>
</dbReference>
<comment type="caution">
    <text evidence="1">The sequence shown here is derived from an EMBL/GenBank/DDBJ whole genome shotgun (WGS) entry which is preliminary data.</text>
</comment>
<gene>
    <name evidence="1" type="ORF">PVAP13_7NG445100</name>
</gene>
<proteinExistence type="predicted"/>
<dbReference type="AlphaFoldDB" id="A0A8T0Q7I7"/>
<evidence type="ECO:0000313" key="1">
    <source>
        <dbReference type="EMBL" id="KAG2569860.1"/>
    </source>
</evidence>
<name>A0A8T0Q7I7_PANVG</name>
<organism evidence="1 2">
    <name type="scientific">Panicum virgatum</name>
    <name type="common">Blackwell switchgrass</name>
    <dbReference type="NCBI Taxonomy" id="38727"/>
    <lineage>
        <taxon>Eukaryota</taxon>
        <taxon>Viridiplantae</taxon>
        <taxon>Streptophyta</taxon>
        <taxon>Embryophyta</taxon>
        <taxon>Tracheophyta</taxon>
        <taxon>Spermatophyta</taxon>
        <taxon>Magnoliopsida</taxon>
        <taxon>Liliopsida</taxon>
        <taxon>Poales</taxon>
        <taxon>Poaceae</taxon>
        <taxon>PACMAD clade</taxon>
        <taxon>Panicoideae</taxon>
        <taxon>Panicodae</taxon>
        <taxon>Paniceae</taxon>
        <taxon>Panicinae</taxon>
        <taxon>Panicum</taxon>
        <taxon>Panicum sect. Hiantes</taxon>
    </lineage>
</organism>
<accession>A0A8T0Q7I7</accession>
<keyword evidence="2" id="KW-1185">Reference proteome</keyword>
<dbReference type="PANTHER" id="PTHR48127:SF1">
    <property type="entry name" value="ZINC FINGER GRF-TYPE DOMAIN-CONTAINING PROTEIN"/>
    <property type="match status" value="1"/>
</dbReference>
<evidence type="ECO:0000313" key="2">
    <source>
        <dbReference type="Proteomes" id="UP000823388"/>
    </source>
</evidence>
<dbReference type="Proteomes" id="UP000823388">
    <property type="component" value="Chromosome 7N"/>
</dbReference>
<dbReference type="EMBL" id="CM029050">
    <property type="protein sequence ID" value="KAG2569860.1"/>
    <property type="molecule type" value="Genomic_DNA"/>
</dbReference>
<sequence length="332" mass="38636">MAECKCKVKIVYPTVRCADAPVPPALPVPKCECGIPAEVKQSRWPTTAARAYYMCSVKSEMHTVSAGRDTYYWTEPCRFFQWIDGPDKFDPRIRFSPYDKDETKPLNEFKRWVPPPPNPPPMTDEEKQVAACIRVENPPLCYCGHPSKLQHPNLELPKKFTPFFHCRLTTHDGWPLCDFQEYIYSPKINWYYTEEQIKKIESGKEKWPCEWAPRPRCKCGILARKGVVPTELGYGWYCGNSFGDFWEGRTCNWETFSGREDLMIKLGRSAEPYKTRKILEKKDKIRHEYKVPLPDERILFGPVAVDLVAKHGNLGKLGLECQEELITFWRKN</sequence>